<feature type="compositionally biased region" description="Basic and acidic residues" evidence="7">
    <location>
        <begin position="219"/>
        <end position="229"/>
    </location>
</feature>
<comment type="similarity">
    <text evidence="4 6">Belongs to the GART family.</text>
</comment>
<dbReference type="PROSITE" id="PS00373">
    <property type="entry name" value="GART"/>
    <property type="match status" value="1"/>
</dbReference>
<evidence type="ECO:0000256" key="4">
    <source>
        <dbReference type="ARBA" id="ARBA00038440"/>
    </source>
</evidence>
<dbReference type="InterPro" id="IPR001555">
    <property type="entry name" value="GART_AS"/>
</dbReference>
<evidence type="ECO:0000259" key="8">
    <source>
        <dbReference type="Pfam" id="PF00551"/>
    </source>
</evidence>
<dbReference type="PANTHER" id="PTHR43369">
    <property type="entry name" value="PHOSPHORIBOSYLGLYCINAMIDE FORMYLTRANSFERASE"/>
    <property type="match status" value="1"/>
</dbReference>
<comment type="catalytic activity">
    <reaction evidence="5 6">
        <text>N(1)-(5-phospho-beta-D-ribosyl)glycinamide + (6R)-10-formyltetrahydrofolate = N(2)-formyl-N(1)-(5-phospho-beta-D-ribosyl)glycinamide + (6S)-5,6,7,8-tetrahydrofolate + H(+)</text>
        <dbReference type="Rhea" id="RHEA:15053"/>
        <dbReference type="ChEBI" id="CHEBI:15378"/>
        <dbReference type="ChEBI" id="CHEBI:57453"/>
        <dbReference type="ChEBI" id="CHEBI:143788"/>
        <dbReference type="ChEBI" id="CHEBI:147286"/>
        <dbReference type="ChEBI" id="CHEBI:195366"/>
        <dbReference type="EC" id="2.1.2.2"/>
    </reaction>
</comment>
<dbReference type="GO" id="GO:0005829">
    <property type="term" value="C:cytosol"/>
    <property type="evidence" value="ECO:0007669"/>
    <property type="project" value="TreeGrafter"/>
</dbReference>
<feature type="domain" description="Formyl transferase N-terminal" evidence="8">
    <location>
        <begin position="3"/>
        <end position="191"/>
    </location>
</feature>
<evidence type="ECO:0000256" key="7">
    <source>
        <dbReference type="SAM" id="MobiDB-lite"/>
    </source>
</evidence>
<comment type="caution">
    <text evidence="9">The sequence shown here is derived from an EMBL/GenBank/DDBJ whole genome shotgun (WGS) entry which is preliminary data.</text>
</comment>
<organism evidence="9 10">
    <name type="scientific">Pseudoclavibacter caeni</name>
    <dbReference type="NCBI Taxonomy" id="908846"/>
    <lineage>
        <taxon>Bacteria</taxon>
        <taxon>Bacillati</taxon>
        <taxon>Actinomycetota</taxon>
        <taxon>Actinomycetes</taxon>
        <taxon>Micrococcales</taxon>
        <taxon>Microbacteriaceae</taxon>
        <taxon>Pseudoclavibacter</taxon>
    </lineage>
</organism>
<feature type="region of interest" description="Disordered" evidence="7">
    <location>
        <begin position="201"/>
        <end position="229"/>
    </location>
</feature>
<evidence type="ECO:0000256" key="5">
    <source>
        <dbReference type="ARBA" id="ARBA00047664"/>
    </source>
</evidence>
<evidence type="ECO:0000313" key="9">
    <source>
        <dbReference type="EMBL" id="KAB1631956.1"/>
    </source>
</evidence>
<name>A0A7C8FQY4_9MICO</name>
<dbReference type="AlphaFoldDB" id="A0A7C8FQY4"/>
<dbReference type="InterPro" id="IPR004607">
    <property type="entry name" value="GART"/>
</dbReference>
<dbReference type="EC" id="2.1.2.2" evidence="6"/>
<dbReference type="PANTHER" id="PTHR43369:SF2">
    <property type="entry name" value="PHOSPHORIBOSYLGLYCINAMIDE FORMYLTRANSFERASE"/>
    <property type="match status" value="1"/>
</dbReference>
<evidence type="ECO:0000256" key="3">
    <source>
        <dbReference type="ARBA" id="ARBA00022755"/>
    </source>
</evidence>
<feature type="active site" description="Proton donor" evidence="6">
    <location>
        <position position="121"/>
    </location>
</feature>
<dbReference type="NCBIfam" id="TIGR00639">
    <property type="entry name" value="PurN"/>
    <property type="match status" value="1"/>
</dbReference>
<dbReference type="GO" id="GO:0004644">
    <property type="term" value="F:phosphoribosylglycinamide formyltransferase activity"/>
    <property type="evidence" value="ECO:0007669"/>
    <property type="project" value="UniProtKB-UniRule"/>
</dbReference>
<feature type="binding site" evidence="6">
    <location>
        <begin position="12"/>
        <end position="14"/>
    </location>
    <ligand>
        <name>N(1)-(5-phospho-beta-D-ribosyl)glycinamide</name>
        <dbReference type="ChEBI" id="CHEBI:143788"/>
    </ligand>
</feature>
<protein>
    <recommendedName>
        <fullName evidence="6">Phosphoribosylglycinamide formyltransferase</fullName>
        <ecNumber evidence="6">2.1.2.2</ecNumber>
    </recommendedName>
    <alternativeName>
        <fullName evidence="6">5'-phosphoribosylglycinamide transformylase</fullName>
    </alternativeName>
    <alternativeName>
        <fullName evidence="6">GAR transformylase</fullName>
        <shortName evidence="6">GART</shortName>
    </alternativeName>
</protein>
<dbReference type="InterPro" id="IPR036477">
    <property type="entry name" value="Formyl_transf_N_sf"/>
</dbReference>
<dbReference type="RefSeq" id="WP_158036425.1">
    <property type="nucleotide sequence ID" value="NZ_BAAAZV010000020.1"/>
</dbReference>
<keyword evidence="2 6" id="KW-0808">Transferase</keyword>
<gene>
    <name evidence="6" type="primary">purN</name>
    <name evidence="9" type="ORF">F8O02_06450</name>
</gene>
<feature type="binding site" evidence="6">
    <location>
        <begin position="102"/>
        <end position="105"/>
    </location>
    <ligand>
        <name>(6R)-10-formyltetrahydrofolate</name>
        <dbReference type="ChEBI" id="CHEBI:195366"/>
    </ligand>
</feature>
<evidence type="ECO:0000256" key="2">
    <source>
        <dbReference type="ARBA" id="ARBA00022679"/>
    </source>
</evidence>
<dbReference type="Proteomes" id="UP000481339">
    <property type="component" value="Unassembled WGS sequence"/>
</dbReference>
<sequence length="229" mass="23977">MLNVVVLISGIGSNLQALIDAEQADAETTTGTPDEGAPRGAFHILAVGADRPAAGLDRAAGAGLPVFRVDYDRAQGRAAWGHRLVAAVDDWHPDVIVLSGLMRILPPEAVAHWRGRIVNTHPALLPAFPGAHAVRDALAAGVTTTGATVHLVDEGVDTGPVLAQEAVPVLPGDDEELLHARIKAVERRLLAGTLRDIDAGRIPLPAEGHTRGGAAHQTPQEHRGREPRG</sequence>
<comment type="pathway">
    <text evidence="1 6">Purine metabolism; IMP biosynthesis via de novo pathway; N(2)-formyl-N(1)-(5-phospho-D-ribosyl)glycinamide from N(1)-(5-phospho-D-ribosyl)glycinamide (10-formyl THF route): step 1/1.</text>
</comment>
<proteinExistence type="inferred from homology"/>
<feature type="binding site" evidence="6">
    <location>
        <position position="77"/>
    </location>
    <ligand>
        <name>(6R)-10-formyltetrahydrofolate</name>
        <dbReference type="ChEBI" id="CHEBI:195366"/>
    </ligand>
</feature>
<evidence type="ECO:0000256" key="6">
    <source>
        <dbReference type="HAMAP-Rule" id="MF_01930"/>
    </source>
</evidence>
<dbReference type="SUPFAM" id="SSF53328">
    <property type="entry name" value="Formyltransferase"/>
    <property type="match status" value="1"/>
</dbReference>
<accession>A0A7C8FQY4</accession>
<comment type="function">
    <text evidence="6">Catalyzes the transfer of a formyl group from 10-formyltetrahydrofolate to 5-phospho-ribosyl-glycinamide (GAR), producing 5-phospho-ribosyl-N-formylglycinamide (FGAR) and tetrahydrofolate.</text>
</comment>
<dbReference type="OrthoDB" id="9806170at2"/>
<evidence type="ECO:0000256" key="1">
    <source>
        <dbReference type="ARBA" id="ARBA00005054"/>
    </source>
</evidence>
<dbReference type="UniPathway" id="UPA00074">
    <property type="reaction ID" value="UER00126"/>
</dbReference>
<dbReference type="GO" id="GO:0006189">
    <property type="term" value="P:'de novo' IMP biosynthetic process"/>
    <property type="evidence" value="ECO:0007669"/>
    <property type="project" value="UniProtKB-UniRule"/>
</dbReference>
<dbReference type="HAMAP" id="MF_01930">
    <property type="entry name" value="PurN"/>
    <property type="match status" value="1"/>
</dbReference>
<keyword evidence="3 6" id="KW-0658">Purine biosynthesis</keyword>
<evidence type="ECO:0000313" key="10">
    <source>
        <dbReference type="Proteomes" id="UP000481339"/>
    </source>
</evidence>
<feature type="binding site" evidence="6">
    <location>
        <position position="119"/>
    </location>
    <ligand>
        <name>(6R)-10-formyltetrahydrofolate</name>
        <dbReference type="ChEBI" id="CHEBI:195366"/>
    </ligand>
</feature>
<feature type="site" description="Raises pKa of active site His" evidence="6">
    <location>
        <position position="157"/>
    </location>
</feature>
<dbReference type="Gene3D" id="3.40.50.170">
    <property type="entry name" value="Formyl transferase, N-terminal domain"/>
    <property type="match status" value="1"/>
</dbReference>
<dbReference type="EMBL" id="WBKA01000004">
    <property type="protein sequence ID" value="KAB1631956.1"/>
    <property type="molecule type" value="Genomic_DNA"/>
</dbReference>
<dbReference type="Pfam" id="PF00551">
    <property type="entry name" value="Formyl_trans_N"/>
    <property type="match status" value="1"/>
</dbReference>
<dbReference type="InterPro" id="IPR002376">
    <property type="entry name" value="Formyl_transf_N"/>
</dbReference>
<reference evidence="9 10" key="1">
    <citation type="submission" date="2019-09" db="EMBL/GenBank/DDBJ databases">
        <title>Phylogeny of genus Pseudoclavibacter and closely related genus.</title>
        <authorList>
            <person name="Li Y."/>
        </authorList>
    </citation>
    <scope>NUCLEOTIDE SEQUENCE [LARGE SCALE GENOMIC DNA]</scope>
    <source>
        <strain evidence="9 10">JCM 16921</strain>
    </source>
</reference>
<dbReference type="CDD" id="cd08645">
    <property type="entry name" value="FMT_core_GART"/>
    <property type="match status" value="1"/>
</dbReference>
<keyword evidence="10" id="KW-1185">Reference proteome</keyword>